<dbReference type="Pfam" id="PF20388">
    <property type="entry name" value="DUF6683"/>
    <property type="match status" value="1"/>
</dbReference>
<reference evidence="1 2" key="1">
    <citation type="submission" date="2020-08" db="EMBL/GenBank/DDBJ databases">
        <title>Genomic Encyclopedia of Type Strains, Phase IV (KMG-IV): sequencing the most valuable type-strain genomes for metagenomic binning, comparative biology and taxonomic classification.</title>
        <authorList>
            <person name="Goeker M."/>
        </authorList>
    </citation>
    <scope>NUCLEOTIDE SEQUENCE [LARGE SCALE GENOMIC DNA]</scope>
    <source>
        <strain evidence="1 2">DSM 27165</strain>
    </source>
</reference>
<protein>
    <submittedName>
        <fullName evidence="1">Uncharacterized protein</fullName>
    </submittedName>
</protein>
<sequence length="220" mass="24190">MSSLTSPAHPTHPLHQDGSACDRLRYARGLLRDVVIGSVDHAYPDGMGWSSVIIASPEPLAPVRLAAAWRVGERESKQVQTTYEQLLLAYHIDAMEKQWPAHDLGVALSVYLVGNYQMATDQVLDLDKQRAVVRQLRQRINRHATLAALTVLTRQELFEELAITGTLMSAILLQNANGIGNDASSWAKPAAQENLQTLLRLPHTSLYFDQAGVHVHSGSA</sequence>
<organism evidence="1 2">
    <name type="scientific">Chitinivorax tropicus</name>
    <dbReference type="NCBI Taxonomy" id="714531"/>
    <lineage>
        <taxon>Bacteria</taxon>
        <taxon>Pseudomonadati</taxon>
        <taxon>Pseudomonadota</taxon>
        <taxon>Betaproteobacteria</taxon>
        <taxon>Chitinivorax</taxon>
    </lineage>
</organism>
<evidence type="ECO:0000313" key="2">
    <source>
        <dbReference type="Proteomes" id="UP000575898"/>
    </source>
</evidence>
<dbReference type="InterPro" id="IPR046505">
    <property type="entry name" value="DUF6683"/>
</dbReference>
<accession>A0A840MHL9</accession>
<evidence type="ECO:0000313" key="1">
    <source>
        <dbReference type="EMBL" id="MBB5017015.1"/>
    </source>
</evidence>
<gene>
    <name evidence="1" type="ORF">HNQ59_000277</name>
</gene>
<dbReference type="RefSeq" id="WP_184034170.1">
    <property type="nucleotide sequence ID" value="NZ_JACHHY010000002.1"/>
</dbReference>
<dbReference type="Proteomes" id="UP000575898">
    <property type="component" value="Unassembled WGS sequence"/>
</dbReference>
<proteinExistence type="predicted"/>
<dbReference type="AlphaFoldDB" id="A0A840MHL9"/>
<comment type="caution">
    <text evidence="1">The sequence shown here is derived from an EMBL/GenBank/DDBJ whole genome shotgun (WGS) entry which is preliminary data.</text>
</comment>
<name>A0A840MHL9_9PROT</name>
<keyword evidence="2" id="KW-1185">Reference proteome</keyword>
<dbReference type="EMBL" id="JACHHY010000002">
    <property type="protein sequence ID" value="MBB5017015.1"/>
    <property type="molecule type" value="Genomic_DNA"/>
</dbReference>